<name>A0A1F6UMC1_9PROT</name>
<dbReference type="Proteomes" id="UP000177950">
    <property type="component" value="Unassembled WGS sequence"/>
</dbReference>
<sequence length="185" mass="20577">MFAGCVGRDFVRPAPDSLRLGQTTWPQVEQRYGKPFKQSVYTIDGMDIVTQIYAYGSLSARGHRAKIGSDGAARKLEFKFHNNILVGYVYSSSWAEDHTDFDETKSAEIIRGVSTKTDVMRLLGKAGGHYIYPMIASTRGEADVYYYTETRAGVAKQAQTLSKLLVVTFEKNGVVSDVNLKMSLK</sequence>
<organism evidence="1 2">
    <name type="scientific">Candidatus Muproteobacteria bacterium RBG_19FT_COMBO_61_10</name>
    <dbReference type="NCBI Taxonomy" id="1817761"/>
    <lineage>
        <taxon>Bacteria</taxon>
        <taxon>Pseudomonadati</taxon>
        <taxon>Pseudomonadota</taxon>
        <taxon>Candidatus Muproteobacteria</taxon>
    </lineage>
</organism>
<comment type="caution">
    <text evidence="1">The sequence shown here is derived from an EMBL/GenBank/DDBJ whole genome shotgun (WGS) entry which is preliminary data.</text>
</comment>
<dbReference type="AlphaFoldDB" id="A0A1F6UMC1"/>
<evidence type="ECO:0000313" key="1">
    <source>
        <dbReference type="EMBL" id="OGI58517.1"/>
    </source>
</evidence>
<evidence type="ECO:0008006" key="3">
    <source>
        <dbReference type="Google" id="ProtNLM"/>
    </source>
</evidence>
<protein>
    <recommendedName>
        <fullName evidence="3">Lipoprotein SmpA/OmlA domain-containing protein</fullName>
    </recommendedName>
</protein>
<accession>A0A1F6UMC1</accession>
<reference evidence="1 2" key="1">
    <citation type="journal article" date="2016" name="Nat. Commun.">
        <title>Thousands of microbial genomes shed light on interconnected biogeochemical processes in an aquifer system.</title>
        <authorList>
            <person name="Anantharaman K."/>
            <person name="Brown C.T."/>
            <person name="Hug L.A."/>
            <person name="Sharon I."/>
            <person name="Castelle C.J."/>
            <person name="Probst A.J."/>
            <person name="Thomas B.C."/>
            <person name="Singh A."/>
            <person name="Wilkins M.J."/>
            <person name="Karaoz U."/>
            <person name="Brodie E.L."/>
            <person name="Williams K.H."/>
            <person name="Hubbard S.S."/>
            <person name="Banfield J.F."/>
        </authorList>
    </citation>
    <scope>NUCLEOTIDE SEQUENCE [LARGE SCALE GENOMIC DNA]</scope>
</reference>
<gene>
    <name evidence="1" type="ORF">A2V58_07800</name>
</gene>
<dbReference type="EMBL" id="MFSV01000075">
    <property type="protein sequence ID" value="OGI58517.1"/>
    <property type="molecule type" value="Genomic_DNA"/>
</dbReference>
<proteinExistence type="predicted"/>
<evidence type="ECO:0000313" key="2">
    <source>
        <dbReference type="Proteomes" id="UP000177950"/>
    </source>
</evidence>